<reference evidence="6 7" key="1">
    <citation type="submission" date="2018-05" db="EMBL/GenBank/DDBJ databases">
        <title>Genome comparison of Eubacterium sp.</title>
        <authorList>
            <person name="Feng Y."/>
            <person name="Sanchez-Andrea I."/>
            <person name="Stams A.J.M."/>
            <person name="De Vos W.M."/>
        </authorList>
    </citation>
    <scope>NUCLEOTIDE SEQUENCE [LARGE SCALE GENOMIC DNA]</scope>
    <source>
        <strain evidence="6 7">YI</strain>
    </source>
</reference>
<dbReference type="InterPro" id="IPR001296">
    <property type="entry name" value="Glyco_trans_1"/>
</dbReference>
<dbReference type="Gene3D" id="3.40.50.2000">
    <property type="entry name" value="Glycogen Phosphorylase B"/>
    <property type="match status" value="1"/>
</dbReference>
<dbReference type="Proteomes" id="UP000218387">
    <property type="component" value="Chromosome"/>
</dbReference>
<dbReference type="Pfam" id="PF06925">
    <property type="entry name" value="MGDG_synth"/>
    <property type="match status" value="1"/>
</dbReference>
<protein>
    <submittedName>
        <fullName evidence="6">1,2-diacylglycerol 3-glucosyltransferase</fullName>
    </submittedName>
</protein>
<dbReference type="KEGG" id="emt:CPZ25_018220"/>
<gene>
    <name evidence="6" type="ORF">CPZ25_018220</name>
</gene>
<dbReference type="PANTHER" id="PTHR43025">
    <property type="entry name" value="MONOGALACTOSYLDIACYLGLYCEROL SYNTHASE"/>
    <property type="match status" value="1"/>
</dbReference>
<dbReference type="GO" id="GO:0016020">
    <property type="term" value="C:membrane"/>
    <property type="evidence" value="ECO:0007669"/>
    <property type="project" value="GOC"/>
</dbReference>
<evidence type="ECO:0000313" key="7">
    <source>
        <dbReference type="Proteomes" id="UP000218387"/>
    </source>
</evidence>
<keyword evidence="7" id="KW-1185">Reference proteome</keyword>
<sequence>MNRSKKVLILTCSHGSGHKMVSAALKDAFEQKGYTAVVRDLFNETNRLVNTIIEKSYLLSYNIGSSFYKKMYYDMEKDAHSKFIYRLWTLTEKTLLDMVDEIHPDCIVNTYPYTVSSILKQAHYPDIPVYTVVTDFCIPAAWQHEDTDKFYVACQNVENHLMAYGIPPERILKTGIPIREAFYGHYDRHHLQEKYHLDPDKRTLIICAGTYGVVKNLKTICEKADSLHNLQTIVVCGKNKSLYRELSAVSFKNTQIFGFVSDIHELYCCGDFMMTKPGGITLSEAVTTRMPLILHNPVPGQEGENAEWFKKCGAAIITHTTTELLVAIEALKDNEVKQYAMKSALRKMYYGHSAERIVSDILEQLPFSEPVLPFEETSLFLLKEN</sequence>
<dbReference type="Pfam" id="PF00534">
    <property type="entry name" value="Glycos_transf_1"/>
    <property type="match status" value="1"/>
</dbReference>
<evidence type="ECO:0000259" key="5">
    <source>
        <dbReference type="Pfam" id="PF06925"/>
    </source>
</evidence>
<feature type="domain" description="Diacylglycerol glucosyltransferase N-terminal" evidence="5">
    <location>
        <begin position="18"/>
        <end position="178"/>
    </location>
</feature>
<dbReference type="InterPro" id="IPR009695">
    <property type="entry name" value="Diacylglyc_glucosyltr_N"/>
</dbReference>
<evidence type="ECO:0000256" key="2">
    <source>
        <dbReference type="ARBA" id="ARBA00022676"/>
    </source>
</evidence>
<accession>A0A4V1GMG1</accession>
<comment type="similarity">
    <text evidence="1">Belongs to the glycosyltransferase 28 family.</text>
</comment>
<feature type="domain" description="Glycosyl transferase family 1" evidence="4">
    <location>
        <begin position="196"/>
        <end position="347"/>
    </location>
</feature>
<keyword evidence="3 6" id="KW-0808">Transferase</keyword>
<dbReference type="GO" id="GO:0009247">
    <property type="term" value="P:glycolipid biosynthetic process"/>
    <property type="evidence" value="ECO:0007669"/>
    <property type="project" value="InterPro"/>
</dbReference>
<evidence type="ECO:0000313" key="6">
    <source>
        <dbReference type="EMBL" id="QCT73166.1"/>
    </source>
</evidence>
<dbReference type="GO" id="GO:0016758">
    <property type="term" value="F:hexosyltransferase activity"/>
    <property type="evidence" value="ECO:0007669"/>
    <property type="project" value="InterPro"/>
</dbReference>
<name>A0A4V1GMG1_EUBML</name>
<organism evidence="6 7">
    <name type="scientific">Eubacterium maltosivorans</name>
    <dbReference type="NCBI Taxonomy" id="2041044"/>
    <lineage>
        <taxon>Bacteria</taxon>
        <taxon>Bacillati</taxon>
        <taxon>Bacillota</taxon>
        <taxon>Clostridia</taxon>
        <taxon>Eubacteriales</taxon>
        <taxon>Eubacteriaceae</taxon>
        <taxon>Eubacterium</taxon>
    </lineage>
</organism>
<evidence type="ECO:0000256" key="3">
    <source>
        <dbReference type="ARBA" id="ARBA00022679"/>
    </source>
</evidence>
<dbReference type="EMBL" id="CP029487">
    <property type="protein sequence ID" value="QCT73166.1"/>
    <property type="molecule type" value="Genomic_DNA"/>
</dbReference>
<dbReference type="InterPro" id="IPR050519">
    <property type="entry name" value="Glycosyltransf_28_UgtP"/>
</dbReference>
<keyword evidence="2" id="KW-0328">Glycosyltransferase</keyword>
<dbReference type="RefSeq" id="WP_058695522.1">
    <property type="nucleotide sequence ID" value="NZ_CP029487.1"/>
</dbReference>
<evidence type="ECO:0000259" key="4">
    <source>
        <dbReference type="Pfam" id="PF00534"/>
    </source>
</evidence>
<evidence type="ECO:0000256" key="1">
    <source>
        <dbReference type="ARBA" id="ARBA00006962"/>
    </source>
</evidence>
<dbReference type="PANTHER" id="PTHR43025:SF3">
    <property type="entry name" value="MONOGALACTOSYLDIACYLGLYCEROL SYNTHASE 1, CHLOROPLASTIC"/>
    <property type="match status" value="1"/>
</dbReference>
<dbReference type="AlphaFoldDB" id="A0A4V1GMG1"/>
<dbReference type="SUPFAM" id="SSF53756">
    <property type="entry name" value="UDP-Glycosyltransferase/glycogen phosphorylase"/>
    <property type="match status" value="1"/>
</dbReference>
<proteinExistence type="inferred from homology"/>